<evidence type="ECO:0000313" key="3">
    <source>
        <dbReference type="Proteomes" id="UP001157961"/>
    </source>
</evidence>
<feature type="transmembrane region" description="Helical" evidence="1">
    <location>
        <begin position="328"/>
        <end position="350"/>
    </location>
</feature>
<feature type="transmembrane region" description="Helical" evidence="1">
    <location>
        <begin position="87"/>
        <end position="106"/>
    </location>
</feature>
<keyword evidence="1" id="KW-1133">Transmembrane helix</keyword>
<feature type="transmembrane region" description="Helical" evidence="1">
    <location>
        <begin position="15"/>
        <end position="36"/>
    </location>
</feature>
<feature type="transmembrane region" description="Helical" evidence="1">
    <location>
        <begin position="269"/>
        <end position="290"/>
    </location>
</feature>
<reference evidence="2 3" key="1">
    <citation type="submission" date="2017-05" db="EMBL/GenBank/DDBJ databases">
        <authorList>
            <person name="Varghese N."/>
            <person name="Submissions S."/>
        </authorList>
    </citation>
    <scope>NUCLEOTIDE SEQUENCE [LARGE SCALE GENOMIC DNA]</scope>
    <source>
        <strain evidence="2 3">DSM 29734</strain>
    </source>
</reference>
<dbReference type="Proteomes" id="UP001157961">
    <property type="component" value="Unassembled WGS sequence"/>
</dbReference>
<feature type="transmembrane region" description="Helical" evidence="1">
    <location>
        <begin position="143"/>
        <end position="163"/>
    </location>
</feature>
<gene>
    <name evidence="2" type="ORF">SAMN06265373_107196</name>
</gene>
<dbReference type="Pfam" id="PF05940">
    <property type="entry name" value="NnrS"/>
    <property type="match status" value="1"/>
</dbReference>
<keyword evidence="1" id="KW-0812">Transmembrane</keyword>
<feature type="transmembrane region" description="Helical" evidence="1">
    <location>
        <begin position="362"/>
        <end position="380"/>
    </location>
</feature>
<feature type="transmembrane region" description="Helical" evidence="1">
    <location>
        <begin position="175"/>
        <end position="193"/>
    </location>
</feature>
<accession>A0ABY1PDG4</accession>
<comment type="caution">
    <text evidence="2">The sequence shown here is derived from an EMBL/GenBank/DDBJ whole genome shotgun (WGS) entry which is preliminary data.</text>
</comment>
<protein>
    <submittedName>
        <fullName evidence="2">Uncharacterized protein involved in response to NO</fullName>
    </submittedName>
</protein>
<feature type="transmembrane region" description="Helical" evidence="1">
    <location>
        <begin position="56"/>
        <end position="75"/>
    </location>
</feature>
<evidence type="ECO:0000313" key="2">
    <source>
        <dbReference type="EMBL" id="SMP31071.1"/>
    </source>
</evidence>
<feature type="transmembrane region" description="Helical" evidence="1">
    <location>
        <begin position="302"/>
        <end position="322"/>
    </location>
</feature>
<dbReference type="InterPro" id="IPR010266">
    <property type="entry name" value="NnrS"/>
</dbReference>
<keyword evidence="1" id="KW-0472">Membrane</keyword>
<organism evidence="2 3">
    <name type="scientific">Shimia sagamensis</name>
    <dbReference type="NCBI Taxonomy" id="1566352"/>
    <lineage>
        <taxon>Bacteria</taxon>
        <taxon>Pseudomonadati</taxon>
        <taxon>Pseudomonadota</taxon>
        <taxon>Alphaproteobacteria</taxon>
        <taxon>Rhodobacterales</taxon>
        <taxon>Roseobacteraceae</taxon>
    </lineage>
</organism>
<keyword evidence="3" id="KW-1185">Reference proteome</keyword>
<dbReference type="RefSeq" id="WP_283427295.1">
    <property type="nucleotide sequence ID" value="NZ_FXTY01000007.1"/>
</dbReference>
<proteinExistence type="predicted"/>
<sequence length="394" mass="42901">MTLSKGFRNLGHEGLRLFFVVSAFHLALWPLFWVVVQGFDLPFESDIPASIWHAHEMLVGGFGAALIGFITTAVPEWTDTPTLRNRPLYVLLGLWAVARCVGLLAWDNMIGLAAVADLAWMLTLIVYLTALSRQRRTDRLLGFLFWLGSLAFCEAGARFYMLVDNLERLQTFTQALGFVFLGLLAIALGRITVPVTNLVLDPSEKTSPFRPHPGRLNLAAGLVWVAMVCELLGTSESVRGFLWIAAGAGYMDRLAESFVGRAFFRAEIVVLWAASLLTGIGLLLLGASYLGTNIASISGLHVATMGGAGFGIIAVFTTAGLLHTDHTFPFPAVIWLVMICLLISVGLRVGPDLGLFSHPFHAPYALASIIWSTTFAIWLGRFLPILTGNPNDAQ</sequence>
<dbReference type="EMBL" id="FXTY01000007">
    <property type="protein sequence ID" value="SMP31071.1"/>
    <property type="molecule type" value="Genomic_DNA"/>
</dbReference>
<evidence type="ECO:0000256" key="1">
    <source>
        <dbReference type="SAM" id="Phobius"/>
    </source>
</evidence>
<name>A0ABY1PDG4_9RHOB</name>
<feature type="transmembrane region" description="Helical" evidence="1">
    <location>
        <begin position="112"/>
        <end position="131"/>
    </location>
</feature>